<dbReference type="Pfam" id="PF05348">
    <property type="entry name" value="UMP1"/>
    <property type="match status" value="1"/>
</dbReference>
<protein>
    <submittedName>
        <fullName evidence="2">Proteasome maturation factor UMP1, putative</fullName>
    </submittedName>
</protein>
<dbReference type="VEuPathDB" id="PlasmoDB:PCHAS_1243000"/>
<reference evidence="3" key="2">
    <citation type="submission" date="2014-05" db="EMBL/GenBank/DDBJ databases">
        <authorList>
            <person name="Aslett M.A."/>
            <person name="De Silva N."/>
        </authorList>
    </citation>
    <scope>NUCLEOTIDE SEQUENCE</scope>
    <source>
        <strain evidence="3">AS</strain>
    </source>
</reference>
<reference evidence="5 6" key="3">
    <citation type="submission" date="2016-08" db="EMBL/GenBank/DDBJ databases">
        <authorList>
            <consortium name="Pathogen Informatics"/>
        </authorList>
    </citation>
    <scope>NUCLEOTIDE SEQUENCE [LARGE SCALE GENOMIC DNA]</scope>
    <source>
        <strain evidence="1 6">AJ</strain>
        <strain evidence="3">AS</strain>
        <strain evidence="2 5">CB</strain>
    </source>
</reference>
<dbReference type="EMBL" id="LK022889">
    <property type="protein sequence ID" value="VTZ69901.1"/>
    <property type="molecule type" value="Genomic_DNA"/>
</dbReference>
<gene>
    <name evidence="2" type="primary">UMP1</name>
    <name evidence="1" type="ORF">PCHAJ_000348000</name>
    <name evidence="3" type="ORF">PCHAS_1243000</name>
    <name evidence="2" type="ORF">PCHCB_000350700</name>
</gene>
<evidence type="ECO:0000313" key="5">
    <source>
        <dbReference type="Proteomes" id="UP000195489"/>
    </source>
</evidence>
<dbReference type="Proteomes" id="UP000195489">
    <property type="component" value="Chromosome 12"/>
</dbReference>
<evidence type="ECO:0000313" key="2">
    <source>
        <dbReference type="EMBL" id="SCN62506.1"/>
    </source>
</evidence>
<dbReference type="AlphaFoldDB" id="A0A077TSN7"/>
<keyword evidence="2" id="KW-0647">Proteasome</keyword>
<dbReference type="KEGG" id="pcb:PCHAS_1243000"/>
<accession>A0A077TSN7</accession>
<dbReference type="RefSeq" id="XP_743757.2">
    <property type="nucleotide sequence ID" value="XM_738664.2"/>
</dbReference>
<organism evidence="2 5">
    <name type="scientific">Plasmodium chabaudi chabaudi</name>
    <dbReference type="NCBI Taxonomy" id="31271"/>
    <lineage>
        <taxon>Eukaryota</taxon>
        <taxon>Sar</taxon>
        <taxon>Alveolata</taxon>
        <taxon>Apicomplexa</taxon>
        <taxon>Aconoidasida</taxon>
        <taxon>Haemosporida</taxon>
        <taxon>Plasmodiidae</taxon>
        <taxon>Plasmodium</taxon>
        <taxon>Plasmodium (Vinckeia)</taxon>
    </lineage>
</organism>
<sequence>MENSHLDKLNFDFQIKDVTNIRDINLQGKEDNIETFHDKILYNEEKNYLKRTGLIYGTQEVFKNVMDREIVAMSRRLPGIKSSLLSLDVMRNTIDKIETYEYMEKLNNEPDEPISELIERKMNL</sequence>
<keyword evidence="4" id="KW-1185">Reference proteome</keyword>
<dbReference type="GeneID" id="3496864"/>
<evidence type="ECO:0000313" key="3">
    <source>
        <dbReference type="EMBL" id="VTZ69901.1"/>
    </source>
</evidence>
<dbReference type="EMBL" id="LT608178">
    <property type="protein sequence ID" value="SCM25512.1"/>
    <property type="molecule type" value="Genomic_DNA"/>
</dbReference>
<dbReference type="EMBL" id="LT608164">
    <property type="protein sequence ID" value="SCN62506.1"/>
    <property type="molecule type" value="Genomic_DNA"/>
</dbReference>
<evidence type="ECO:0000313" key="1">
    <source>
        <dbReference type="EMBL" id="SCM25512.1"/>
    </source>
</evidence>
<name>A0A077TSN7_PLACU</name>
<dbReference type="GO" id="GO:0000502">
    <property type="term" value="C:proteasome complex"/>
    <property type="evidence" value="ECO:0007669"/>
    <property type="project" value="UniProtKB-KW"/>
</dbReference>
<evidence type="ECO:0000313" key="4">
    <source>
        <dbReference type="Proteomes" id="UP000071118"/>
    </source>
</evidence>
<dbReference type="Proteomes" id="UP000507163">
    <property type="component" value="Chromosome 12"/>
</dbReference>
<reference evidence="3 4" key="1">
    <citation type="journal article" date="2014" name="BMC Biol.">
        <title>A comprehensive evaluation of rodent malaria parasite genomes and gene expression.</title>
        <authorList>
            <person name="Otto T.D."/>
            <person name="Bohme U."/>
            <person name="Jackson A.P."/>
            <person name="Hunt M."/>
            <person name="Franke-Fayard B."/>
            <person name="Hoeijmakers W.A."/>
            <person name="Religa A.A."/>
            <person name="Robertson L."/>
            <person name="Sanders M."/>
            <person name="Ogun S.A."/>
            <person name="Cunningham D."/>
            <person name="Erhart A."/>
            <person name="Billker O."/>
            <person name="Khan S.M."/>
            <person name="Stunnenberg H.G."/>
            <person name="Langhorne J."/>
            <person name="Holder A.A."/>
            <person name="Waters A.P."/>
            <person name="Newbold C.I."/>
            <person name="Pain A."/>
            <person name="Berriman M."/>
            <person name="Janse C.J."/>
        </authorList>
    </citation>
    <scope>NUCLEOTIDE SEQUENCE [LARGE SCALE GENOMIC DNA]</scope>
    <source>
        <strain evidence="3 4">AS</strain>
    </source>
</reference>
<dbReference type="OrthoDB" id="15001at2759"/>
<evidence type="ECO:0000313" key="6">
    <source>
        <dbReference type="Proteomes" id="UP000507163"/>
    </source>
</evidence>
<proteinExistence type="predicted"/>
<dbReference type="Proteomes" id="UP000071118">
    <property type="component" value="Chromosome 12"/>
</dbReference>